<reference evidence="2" key="2">
    <citation type="submission" date="2023-05" db="EMBL/GenBank/DDBJ databases">
        <authorList>
            <person name="Schelkunov M.I."/>
        </authorList>
    </citation>
    <scope>NUCLEOTIDE SEQUENCE</scope>
    <source>
        <strain evidence="2">Hsosn_3</strain>
        <tissue evidence="2">Leaf</tissue>
    </source>
</reference>
<accession>A0AAD8M178</accession>
<evidence type="ECO:0000313" key="3">
    <source>
        <dbReference type="Proteomes" id="UP001237642"/>
    </source>
</evidence>
<name>A0AAD8M178_9APIA</name>
<organism evidence="2 3">
    <name type="scientific">Heracleum sosnowskyi</name>
    <dbReference type="NCBI Taxonomy" id="360622"/>
    <lineage>
        <taxon>Eukaryota</taxon>
        <taxon>Viridiplantae</taxon>
        <taxon>Streptophyta</taxon>
        <taxon>Embryophyta</taxon>
        <taxon>Tracheophyta</taxon>
        <taxon>Spermatophyta</taxon>
        <taxon>Magnoliopsida</taxon>
        <taxon>eudicotyledons</taxon>
        <taxon>Gunneridae</taxon>
        <taxon>Pentapetalae</taxon>
        <taxon>asterids</taxon>
        <taxon>campanulids</taxon>
        <taxon>Apiales</taxon>
        <taxon>Apiaceae</taxon>
        <taxon>Apioideae</taxon>
        <taxon>apioid superclade</taxon>
        <taxon>Tordylieae</taxon>
        <taxon>Tordyliinae</taxon>
        <taxon>Heracleum</taxon>
    </lineage>
</organism>
<comment type="caution">
    <text evidence="2">The sequence shown here is derived from an EMBL/GenBank/DDBJ whole genome shotgun (WGS) entry which is preliminary data.</text>
</comment>
<reference evidence="2" key="1">
    <citation type="submission" date="2023-02" db="EMBL/GenBank/DDBJ databases">
        <title>Genome of toxic invasive species Heracleum sosnowskyi carries increased number of genes despite the absence of recent whole-genome duplications.</title>
        <authorList>
            <person name="Schelkunov M."/>
            <person name="Shtratnikova V."/>
            <person name="Makarenko M."/>
            <person name="Klepikova A."/>
            <person name="Omelchenko D."/>
            <person name="Novikova G."/>
            <person name="Obukhova E."/>
            <person name="Bogdanov V."/>
            <person name="Penin A."/>
            <person name="Logacheva M."/>
        </authorList>
    </citation>
    <scope>NUCLEOTIDE SEQUENCE</scope>
    <source>
        <strain evidence="2">Hsosn_3</strain>
        <tissue evidence="2">Leaf</tissue>
    </source>
</reference>
<gene>
    <name evidence="2" type="ORF">POM88_049043</name>
</gene>
<dbReference type="EMBL" id="JAUIZM010000011">
    <property type="protein sequence ID" value="KAK1355787.1"/>
    <property type="molecule type" value="Genomic_DNA"/>
</dbReference>
<proteinExistence type="predicted"/>
<sequence length="125" mass="14008">MDPQRKPTLKSTPRSKSTSSTSRSSDSISKSIGPISSLGKDVQMNEKEVEHEVEIKYTGLPTMCKNCGITFGSYLEYYSHLVYSSVHAPQLQMQPPVDLELKLAINSQPDIDLELRLRPPTNQKK</sequence>
<feature type="compositionally biased region" description="Low complexity" evidence="1">
    <location>
        <begin position="9"/>
        <end position="40"/>
    </location>
</feature>
<keyword evidence="3" id="KW-1185">Reference proteome</keyword>
<feature type="region of interest" description="Disordered" evidence="1">
    <location>
        <begin position="1"/>
        <end position="45"/>
    </location>
</feature>
<evidence type="ECO:0000256" key="1">
    <source>
        <dbReference type="SAM" id="MobiDB-lite"/>
    </source>
</evidence>
<dbReference type="AlphaFoldDB" id="A0AAD8M178"/>
<protein>
    <submittedName>
        <fullName evidence="2">Uncharacterized protein</fullName>
    </submittedName>
</protein>
<dbReference type="Proteomes" id="UP001237642">
    <property type="component" value="Unassembled WGS sequence"/>
</dbReference>
<evidence type="ECO:0000313" key="2">
    <source>
        <dbReference type="EMBL" id="KAK1355787.1"/>
    </source>
</evidence>